<dbReference type="Pfam" id="PF01796">
    <property type="entry name" value="OB_ChsH2_C"/>
    <property type="match status" value="1"/>
</dbReference>
<keyword evidence="3" id="KW-1185">Reference proteome</keyword>
<dbReference type="PANTHER" id="PTHR34075">
    <property type="entry name" value="BLR3430 PROTEIN"/>
    <property type="match status" value="1"/>
</dbReference>
<dbReference type="InterPro" id="IPR002878">
    <property type="entry name" value="ChsH2_C"/>
</dbReference>
<sequence>MTDTILPFVKAGDGAPYLAGSRCGACGEVFVGTRATCAKCTARDQMAPVHLAQTGKLYDFTVVYRSFPGVKVPFIDAIVDLDDGAHLKGTLMGVDPDPATIQFGMPVTVEFREAVPAGADRPYLTFVFVPAEGAKS</sequence>
<dbReference type="RefSeq" id="WP_135246111.1">
    <property type="nucleotide sequence ID" value="NZ_SIHO01000002.1"/>
</dbReference>
<dbReference type="Proteomes" id="UP000297737">
    <property type="component" value="Unassembled WGS sequence"/>
</dbReference>
<dbReference type="AlphaFoldDB" id="A0A4Y9EQ84"/>
<proteinExistence type="predicted"/>
<gene>
    <name evidence="2" type="ORF">EUV02_10165</name>
</gene>
<dbReference type="SUPFAM" id="SSF50249">
    <property type="entry name" value="Nucleic acid-binding proteins"/>
    <property type="match status" value="1"/>
</dbReference>
<name>A0A4Y9EQ84_9SPHN</name>
<dbReference type="InterPro" id="IPR012340">
    <property type="entry name" value="NA-bd_OB-fold"/>
</dbReference>
<dbReference type="PANTHER" id="PTHR34075:SF5">
    <property type="entry name" value="BLR3430 PROTEIN"/>
    <property type="match status" value="1"/>
</dbReference>
<accession>A0A4Y9EQ84</accession>
<evidence type="ECO:0000313" key="2">
    <source>
        <dbReference type="EMBL" id="TFU03519.1"/>
    </source>
</evidence>
<dbReference type="InterPro" id="IPR052513">
    <property type="entry name" value="Thioester_dehydratase-like"/>
</dbReference>
<evidence type="ECO:0000313" key="3">
    <source>
        <dbReference type="Proteomes" id="UP000297737"/>
    </source>
</evidence>
<comment type="caution">
    <text evidence="2">The sequence shown here is derived from an EMBL/GenBank/DDBJ whole genome shotgun (WGS) entry which is preliminary data.</text>
</comment>
<protein>
    <recommendedName>
        <fullName evidence="1">ChsH2 C-terminal OB-fold domain-containing protein</fullName>
    </recommendedName>
</protein>
<organism evidence="2 3">
    <name type="scientific">Glacieibacterium arshaanense</name>
    <dbReference type="NCBI Taxonomy" id="2511025"/>
    <lineage>
        <taxon>Bacteria</taxon>
        <taxon>Pseudomonadati</taxon>
        <taxon>Pseudomonadota</taxon>
        <taxon>Alphaproteobacteria</taxon>
        <taxon>Sphingomonadales</taxon>
        <taxon>Sphingosinicellaceae</taxon>
        <taxon>Glacieibacterium</taxon>
    </lineage>
</organism>
<reference evidence="2 3" key="1">
    <citation type="submission" date="2019-02" db="EMBL/GenBank/DDBJ databases">
        <title>Polymorphobacter sp. isolated from the lake at the Tibet of China.</title>
        <authorList>
            <person name="Li A."/>
        </authorList>
    </citation>
    <scope>NUCLEOTIDE SEQUENCE [LARGE SCALE GENOMIC DNA]</scope>
    <source>
        <strain evidence="2 3">DJ1R-1</strain>
    </source>
</reference>
<feature type="domain" description="ChsH2 C-terminal OB-fold" evidence="1">
    <location>
        <begin position="49"/>
        <end position="112"/>
    </location>
</feature>
<dbReference type="OrthoDB" id="7210118at2"/>
<evidence type="ECO:0000259" key="1">
    <source>
        <dbReference type="Pfam" id="PF01796"/>
    </source>
</evidence>
<dbReference type="EMBL" id="SIHO01000002">
    <property type="protein sequence ID" value="TFU03519.1"/>
    <property type="molecule type" value="Genomic_DNA"/>
</dbReference>